<keyword evidence="14" id="KW-0472">Membrane</keyword>
<comment type="pathway">
    <text evidence="2 13">Glycolipid biosynthesis; lipid IV(A) biosynthesis; lipid IV(A) from (3R)-3-hydroxytetradecanoyl-[acyl-carrier-protein] and UDP-N-acetyl-alpha-D-glucosamine: step 6/6.</text>
</comment>
<comment type="caution">
    <text evidence="15">The sequence shown here is derived from an EMBL/GenBank/DDBJ whole genome shotgun (WGS) entry which is preliminary data.</text>
</comment>
<keyword evidence="8 13" id="KW-0547">Nucleotide-binding</keyword>
<gene>
    <name evidence="13" type="primary">lpxK</name>
    <name evidence="15" type="ORF">HCJ96_00740</name>
</gene>
<dbReference type="GO" id="GO:0009029">
    <property type="term" value="F:lipid-A 4'-kinase activity"/>
    <property type="evidence" value="ECO:0007669"/>
    <property type="project" value="UniProtKB-EC"/>
</dbReference>
<keyword evidence="9 13" id="KW-0418">Kinase</keyword>
<keyword evidence="10 13" id="KW-0067">ATP-binding</keyword>
<keyword evidence="14" id="KW-1133">Transmembrane helix</keyword>
<feature type="transmembrane region" description="Helical" evidence="14">
    <location>
        <begin position="12"/>
        <end position="31"/>
    </location>
</feature>
<evidence type="ECO:0000256" key="5">
    <source>
        <dbReference type="ARBA" id="ARBA00022516"/>
    </source>
</evidence>
<dbReference type="Pfam" id="PF02606">
    <property type="entry name" value="LpxK"/>
    <property type="match status" value="1"/>
</dbReference>
<dbReference type="NCBIfam" id="TIGR00682">
    <property type="entry name" value="lpxK"/>
    <property type="match status" value="1"/>
</dbReference>
<evidence type="ECO:0000256" key="3">
    <source>
        <dbReference type="ARBA" id="ARBA00012071"/>
    </source>
</evidence>
<evidence type="ECO:0000313" key="15">
    <source>
        <dbReference type="EMBL" id="NMH58550.1"/>
    </source>
</evidence>
<keyword evidence="5 13" id="KW-0444">Lipid biosynthesis</keyword>
<evidence type="ECO:0000256" key="8">
    <source>
        <dbReference type="ARBA" id="ARBA00022741"/>
    </source>
</evidence>
<evidence type="ECO:0000256" key="13">
    <source>
        <dbReference type="HAMAP-Rule" id="MF_00409"/>
    </source>
</evidence>
<feature type="binding site" evidence="13">
    <location>
        <begin position="57"/>
        <end position="64"/>
    </location>
    <ligand>
        <name>ATP</name>
        <dbReference type="ChEBI" id="CHEBI:30616"/>
    </ligand>
</feature>
<evidence type="ECO:0000256" key="14">
    <source>
        <dbReference type="SAM" id="Phobius"/>
    </source>
</evidence>
<dbReference type="EC" id="2.7.1.130" evidence="3 13"/>
<dbReference type="InterPro" id="IPR003758">
    <property type="entry name" value="LpxK"/>
</dbReference>
<accession>A0ABX1QWH4</accession>
<evidence type="ECO:0000256" key="7">
    <source>
        <dbReference type="ARBA" id="ARBA00022679"/>
    </source>
</evidence>
<dbReference type="PANTHER" id="PTHR42724">
    <property type="entry name" value="TETRAACYLDISACCHARIDE 4'-KINASE"/>
    <property type="match status" value="1"/>
</dbReference>
<name>A0ABX1QWH4_9ALTE</name>
<keyword evidence="11 13" id="KW-0443">Lipid metabolism</keyword>
<evidence type="ECO:0000256" key="6">
    <source>
        <dbReference type="ARBA" id="ARBA00022556"/>
    </source>
</evidence>
<dbReference type="PANTHER" id="PTHR42724:SF1">
    <property type="entry name" value="TETRAACYLDISACCHARIDE 4'-KINASE, MITOCHONDRIAL-RELATED"/>
    <property type="match status" value="1"/>
</dbReference>
<dbReference type="Proteomes" id="UP000709336">
    <property type="component" value="Unassembled WGS sequence"/>
</dbReference>
<keyword evidence="14" id="KW-0812">Transmembrane</keyword>
<evidence type="ECO:0000256" key="9">
    <source>
        <dbReference type="ARBA" id="ARBA00022777"/>
    </source>
</evidence>
<reference evidence="15 16" key="1">
    <citation type="submission" date="2020-03" db="EMBL/GenBank/DDBJ databases">
        <title>Alteromonas ponticola sp. nov., isolated from seawater.</title>
        <authorList>
            <person name="Yoon J.-H."/>
            <person name="Kim Y.-O."/>
        </authorList>
    </citation>
    <scope>NUCLEOTIDE SEQUENCE [LARGE SCALE GENOMIC DNA]</scope>
    <source>
        <strain evidence="15 16">MYP5</strain>
    </source>
</reference>
<sequence length="342" mass="38088">MSKLTTAWYQGAYWVWLLSPLTLLFWMLSSLRRWAYRRGIFASSKPDAFIIVVGNISVGGNGKTPVVIALTKWFQQQKLRVGVLSRGYGGSATTFPHSVSRTDAASVVGDEPKLIAQRTGAPVVIDPKRTRGATSLKNLHKCDVIICDDGLQHYALQRDIELVVMDDRGVGNGKLLPMGPLREGKWRLNTIDAIIHNVQTEGEQAALERVSVPQYAMKLQGYQCVRVTDQHTVSIDAFRQQHDGFTAIAGIGAPARFFNYLAQLKLSAAKTISFNDHHKFEKADLPQGVVLMTEKDAVKVEALGHEQCWYLPIEASLPEEFYQQIEKTLPQSILNLRSQNGI</sequence>
<dbReference type="SUPFAM" id="SSF52540">
    <property type="entry name" value="P-loop containing nucleoside triphosphate hydrolases"/>
    <property type="match status" value="1"/>
</dbReference>
<proteinExistence type="inferred from homology"/>
<keyword evidence="7 13" id="KW-0808">Transferase</keyword>
<comment type="catalytic activity">
    <reaction evidence="13">
        <text>a lipid A disaccharide + ATP = a lipid IVA + ADP + H(+)</text>
        <dbReference type="Rhea" id="RHEA:67840"/>
        <dbReference type="ChEBI" id="CHEBI:15378"/>
        <dbReference type="ChEBI" id="CHEBI:30616"/>
        <dbReference type="ChEBI" id="CHEBI:176343"/>
        <dbReference type="ChEBI" id="CHEBI:176425"/>
        <dbReference type="ChEBI" id="CHEBI:456216"/>
        <dbReference type="EC" id="2.7.1.130"/>
    </reaction>
</comment>
<evidence type="ECO:0000256" key="12">
    <source>
        <dbReference type="ARBA" id="ARBA00029757"/>
    </source>
</evidence>
<dbReference type="RefSeq" id="WP_169209117.1">
    <property type="nucleotide sequence ID" value="NZ_JAATNW010000001.1"/>
</dbReference>
<protein>
    <recommendedName>
        <fullName evidence="4 13">Tetraacyldisaccharide 4'-kinase</fullName>
        <ecNumber evidence="3 13">2.7.1.130</ecNumber>
    </recommendedName>
    <alternativeName>
        <fullName evidence="12 13">Lipid A 4'-kinase</fullName>
    </alternativeName>
</protein>
<evidence type="ECO:0000313" key="16">
    <source>
        <dbReference type="Proteomes" id="UP000709336"/>
    </source>
</evidence>
<evidence type="ECO:0000256" key="10">
    <source>
        <dbReference type="ARBA" id="ARBA00022840"/>
    </source>
</evidence>
<dbReference type="InterPro" id="IPR027417">
    <property type="entry name" value="P-loop_NTPase"/>
</dbReference>
<evidence type="ECO:0000256" key="1">
    <source>
        <dbReference type="ARBA" id="ARBA00002274"/>
    </source>
</evidence>
<dbReference type="EMBL" id="JAATNW010000001">
    <property type="protein sequence ID" value="NMH58550.1"/>
    <property type="molecule type" value="Genomic_DNA"/>
</dbReference>
<keyword evidence="16" id="KW-1185">Reference proteome</keyword>
<comment type="similarity">
    <text evidence="13">Belongs to the LpxK family.</text>
</comment>
<evidence type="ECO:0000256" key="11">
    <source>
        <dbReference type="ARBA" id="ARBA00023098"/>
    </source>
</evidence>
<comment type="function">
    <text evidence="1 13">Transfers the gamma-phosphate of ATP to the 4'-position of a tetraacyldisaccharide 1-phosphate intermediate (termed DS-1-P) to form tetraacyldisaccharide 1,4'-bis-phosphate (lipid IVA).</text>
</comment>
<evidence type="ECO:0000256" key="4">
    <source>
        <dbReference type="ARBA" id="ARBA00016436"/>
    </source>
</evidence>
<dbReference type="HAMAP" id="MF_00409">
    <property type="entry name" value="LpxK"/>
    <property type="match status" value="1"/>
</dbReference>
<keyword evidence="6 13" id="KW-0441">Lipid A biosynthesis</keyword>
<evidence type="ECO:0000256" key="2">
    <source>
        <dbReference type="ARBA" id="ARBA00004870"/>
    </source>
</evidence>
<organism evidence="15 16">
    <name type="scientific">Alteromonas ponticola</name>
    <dbReference type="NCBI Taxonomy" id="2720613"/>
    <lineage>
        <taxon>Bacteria</taxon>
        <taxon>Pseudomonadati</taxon>
        <taxon>Pseudomonadota</taxon>
        <taxon>Gammaproteobacteria</taxon>
        <taxon>Alteromonadales</taxon>
        <taxon>Alteromonadaceae</taxon>
        <taxon>Alteromonas/Salinimonas group</taxon>
        <taxon>Alteromonas</taxon>
    </lineage>
</organism>